<dbReference type="EMBL" id="AAYY01000010">
    <property type="protein sequence ID" value="EDP42671.1"/>
    <property type="molecule type" value="Genomic_DNA"/>
</dbReference>
<dbReference type="InterPro" id="IPR023578">
    <property type="entry name" value="Ras_GEF_dom_sf"/>
</dbReference>
<accession>A8Q675</accession>
<evidence type="ECO:0000313" key="7">
    <source>
        <dbReference type="Proteomes" id="UP000008837"/>
    </source>
</evidence>
<keyword evidence="7" id="KW-1185">Reference proteome</keyword>
<dbReference type="PANTHER" id="PTHR23113">
    <property type="entry name" value="GUANINE NUCLEOTIDE EXCHANGE FACTOR"/>
    <property type="match status" value="1"/>
</dbReference>
<evidence type="ECO:0000256" key="2">
    <source>
        <dbReference type="PROSITE-ProRule" id="PRU00168"/>
    </source>
</evidence>
<organism evidence="6 7">
    <name type="scientific">Malassezia globosa (strain ATCC MYA-4612 / CBS 7966)</name>
    <name type="common">Dandruff-associated fungus</name>
    <dbReference type="NCBI Taxonomy" id="425265"/>
    <lineage>
        <taxon>Eukaryota</taxon>
        <taxon>Fungi</taxon>
        <taxon>Dikarya</taxon>
        <taxon>Basidiomycota</taxon>
        <taxon>Ustilaginomycotina</taxon>
        <taxon>Malasseziomycetes</taxon>
        <taxon>Malasseziales</taxon>
        <taxon>Malasseziaceae</taxon>
        <taxon>Malassezia</taxon>
    </lineage>
</organism>
<dbReference type="GO" id="GO:0007265">
    <property type="term" value="P:Ras protein signal transduction"/>
    <property type="evidence" value="ECO:0007669"/>
    <property type="project" value="TreeGrafter"/>
</dbReference>
<gene>
    <name evidence="6" type="ORF">MGL_2871</name>
</gene>
<dbReference type="SUPFAM" id="SSF48366">
    <property type="entry name" value="Ras GEF"/>
    <property type="match status" value="1"/>
</dbReference>
<feature type="region of interest" description="Disordered" evidence="3">
    <location>
        <begin position="1"/>
        <end position="55"/>
    </location>
</feature>
<reference evidence="6 7" key="1">
    <citation type="journal article" date="2007" name="Proc. Natl. Acad. Sci. U.S.A.">
        <title>Dandruff-associated Malassezia genomes reveal convergent and divergent virulence traits shared with plant and human fungal pathogens.</title>
        <authorList>
            <person name="Xu J."/>
            <person name="Saunders C.W."/>
            <person name="Hu P."/>
            <person name="Grant R.A."/>
            <person name="Boekhout T."/>
            <person name="Kuramae E.E."/>
            <person name="Kronstad J.W."/>
            <person name="Deangelis Y.M."/>
            <person name="Reeder N.L."/>
            <person name="Johnstone K.R."/>
            <person name="Leland M."/>
            <person name="Fieno A.M."/>
            <person name="Begley W.M."/>
            <person name="Sun Y."/>
            <person name="Lacey M.P."/>
            <person name="Chaudhary T."/>
            <person name="Keough T."/>
            <person name="Chu L."/>
            <person name="Sears R."/>
            <person name="Yuan B."/>
            <person name="Dawson T.L.Jr."/>
        </authorList>
    </citation>
    <scope>NUCLEOTIDE SEQUENCE [LARGE SCALE GENOMIC DNA]</scope>
    <source>
        <strain evidence="7">ATCC MYA-4612 / CBS 7966</strain>
    </source>
</reference>
<feature type="domain" description="N-terminal Ras-GEF" evidence="5">
    <location>
        <begin position="562"/>
        <end position="688"/>
    </location>
</feature>
<name>A8Q675_MALGO</name>
<dbReference type="VEuPathDB" id="FungiDB:MGL_2871"/>
<comment type="caution">
    <text evidence="6">The sequence shown here is derived from an EMBL/GenBank/DDBJ whole genome shotgun (WGS) entry which is preliminary data.</text>
</comment>
<feature type="region of interest" description="Disordered" evidence="3">
    <location>
        <begin position="733"/>
        <end position="894"/>
    </location>
</feature>
<feature type="domain" description="Ras-GEF" evidence="4">
    <location>
        <begin position="997"/>
        <end position="1290"/>
    </location>
</feature>
<evidence type="ECO:0000313" key="6">
    <source>
        <dbReference type="EMBL" id="EDP42671.1"/>
    </source>
</evidence>
<protein>
    <recommendedName>
        <fullName evidence="8">Ras-GEF domain-containing protein</fullName>
    </recommendedName>
</protein>
<feature type="compositionally biased region" description="Basic residues" evidence="3">
    <location>
        <begin position="854"/>
        <end position="863"/>
    </location>
</feature>
<dbReference type="GeneID" id="5854192"/>
<dbReference type="Pfam" id="PF00617">
    <property type="entry name" value="RasGEF"/>
    <property type="match status" value="1"/>
</dbReference>
<dbReference type="STRING" id="425265.A8Q675"/>
<dbReference type="InterPro" id="IPR008937">
    <property type="entry name" value="Ras-like_GEF"/>
</dbReference>
<dbReference type="GO" id="GO:0005085">
    <property type="term" value="F:guanyl-nucleotide exchange factor activity"/>
    <property type="evidence" value="ECO:0007669"/>
    <property type="project" value="UniProtKB-KW"/>
</dbReference>
<dbReference type="OrthoDB" id="10254377at2759"/>
<dbReference type="SMART" id="SM00147">
    <property type="entry name" value="RasGEF"/>
    <property type="match status" value="1"/>
</dbReference>
<feature type="compositionally biased region" description="Low complexity" evidence="3">
    <location>
        <begin position="754"/>
        <end position="765"/>
    </location>
</feature>
<dbReference type="InterPro" id="IPR036964">
    <property type="entry name" value="RASGEF_cat_dom_sf"/>
</dbReference>
<proteinExistence type="predicted"/>
<dbReference type="PANTHER" id="PTHR23113:SF368">
    <property type="entry name" value="CELL DIVISION CONTROL PROTEIN 25"/>
    <property type="match status" value="1"/>
</dbReference>
<dbReference type="RefSeq" id="XP_001729885.1">
    <property type="nucleotide sequence ID" value="XM_001729833.1"/>
</dbReference>
<evidence type="ECO:0000259" key="5">
    <source>
        <dbReference type="PROSITE" id="PS50212"/>
    </source>
</evidence>
<feature type="region of interest" description="Disordered" evidence="3">
    <location>
        <begin position="291"/>
        <end position="313"/>
    </location>
</feature>
<keyword evidence="1 2" id="KW-0344">Guanine-nucleotide releasing factor</keyword>
<evidence type="ECO:0000256" key="1">
    <source>
        <dbReference type="ARBA" id="ARBA00022658"/>
    </source>
</evidence>
<dbReference type="Proteomes" id="UP000008837">
    <property type="component" value="Unassembled WGS sequence"/>
</dbReference>
<dbReference type="GO" id="GO:0005886">
    <property type="term" value="C:plasma membrane"/>
    <property type="evidence" value="ECO:0007669"/>
    <property type="project" value="TreeGrafter"/>
</dbReference>
<evidence type="ECO:0000259" key="4">
    <source>
        <dbReference type="PROSITE" id="PS50009"/>
    </source>
</evidence>
<feature type="compositionally biased region" description="Polar residues" evidence="3">
    <location>
        <begin position="866"/>
        <end position="884"/>
    </location>
</feature>
<dbReference type="Gene3D" id="1.20.870.10">
    <property type="entry name" value="Son of sevenless (SoS) protein Chain: S domain 1"/>
    <property type="match status" value="1"/>
</dbReference>
<sequence>MSTSDMFSTSRPPGMGMRLPPSRIESGRSAPDFEHMRTADTLSTPHEPMHNQTTTYPAFVKVDALPPSTPAPASEPLPSIPAFPPTEVPLPPPKPSDVYPPQVVHVGPPFVQPSESGTHMATEHQAPDNALASKIRDHPAAQRSWPEYQPEVNYHHNFDTSTSTLDQSVGNISLPVGIAAGGSHLPWTSHNEPIDAPPSSELATAVISPPPQNQELYPDNTRAGTEPNVSSVSETVDAPYSGVGDALVRPYHVSADGSSYRLSTWTMPEQEDSVLSDKPMSGDMKDTLALESASSPNRAKNQQTRTSVKLDNNTIVTAEPSLFDSTSSSQTVPPLDVTKMVSRDSGSFLSQDDVASGASPVKTAPRASQPPGLLPRVAELQEDQRSLVSPQPVVEPKPEHTIRSTNAQKQFAQHGAPAPLSESVQTSTPVTSQPQLYRVECMLGSHTLVYNDPVLQGMPPKPVAYTYDNWYLEPVPPPTSVQRGPSISAIVAKSPPAQQAYAVPLCLGVFTSHLERMEEGGYVLDVAVPMELEGPPHVAPSQEPRPVSLSLCLRNAALFSMSSHLVIAATPHRLVAEMTSGSSPGLMQDILLGYRQCFNARRLLDLLLLRMEWAIQKLDDPHIVSTALRVLTYSQSALWHWLRHYYQDDFQNDEALTRRLVQWTADQDARCQFWQVAKAVDAPEKPLVAPHLPVPPITTRHAHNEELPATEPQERMQVIYSLVQALVPASLLPPREEKGDEKKESFFLRKSRSLSRMLSNTQSSPRSRRGHSRKSSGMSGTSAGGAGQTPSMRTGSGAWPVPTTSATAVPPPTPPRRVSDEANSSGIGANADVGISTDTSTDMPETKSQIGRSRSMRSLRRMLQRNGASGVSGSDTCNINSFESTPDEDSRGSVRKYEKLVPDEDGDVDMDGDEHDTALQQLEQALSDTPRAEDLHSARVREGPFQWIPRHNTSTWKEAQRMSMMTAKEIQPHVPQQARGSVEPAVAPRDSFLLCQRSSTIARQLSGVEREIMSNVKWTELSEAFWDQHTVRQEQWQLEYQEFVALRVREAMGEKEESSRRKCFDGKGIHMLIARFNRTCAWVASHIVKATNLSERVAIVNKFIRIAWHCYRQGNMESLCQIMFGLQSPWVARLQQTWDRVAMWELRAFEALRRFTSPRDQFAFLRYSMREAVESNVPMRRFSKISTPSKPYIPFFGLFVSDLSTIDSLASFVDAAGMPNMMPLYDDQELSQSWDALVNVYRMRMKACIVREFITLQQYQRHATSYPVELPILVEMLQLDTLSAMAIQRYALHESLCYTANHLAARHSHWSPECIPSCMQLHAISLLCAHVVLEWHIEMEGSALSVPVERRAHR</sequence>
<dbReference type="KEGG" id="mgl:MGL_2871"/>
<dbReference type="PROSITE" id="PS50212">
    <property type="entry name" value="RASGEF_NTER"/>
    <property type="match status" value="1"/>
</dbReference>
<evidence type="ECO:0008006" key="8">
    <source>
        <dbReference type="Google" id="ProtNLM"/>
    </source>
</evidence>
<feature type="compositionally biased region" description="Polar residues" evidence="3">
    <location>
        <begin position="292"/>
        <end position="313"/>
    </location>
</feature>
<feature type="compositionally biased region" description="Polar residues" evidence="3">
    <location>
        <begin position="40"/>
        <end position="55"/>
    </location>
</feature>
<feature type="compositionally biased region" description="Polar residues" evidence="3">
    <location>
        <begin position="836"/>
        <end position="851"/>
    </location>
</feature>
<dbReference type="InterPro" id="IPR001895">
    <property type="entry name" value="RASGEF_cat_dom"/>
</dbReference>
<feature type="compositionally biased region" description="Polar residues" evidence="3">
    <location>
        <begin position="1"/>
        <end position="11"/>
    </location>
</feature>
<evidence type="ECO:0000256" key="3">
    <source>
        <dbReference type="SAM" id="MobiDB-lite"/>
    </source>
</evidence>
<feature type="region of interest" description="Disordered" evidence="3">
    <location>
        <begin position="193"/>
        <end position="234"/>
    </location>
</feature>
<dbReference type="PROSITE" id="PS50009">
    <property type="entry name" value="RASGEF_CAT"/>
    <property type="match status" value="1"/>
</dbReference>
<feature type="region of interest" description="Disordered" evidence="3">
    <location>
        <begin position="348"/>
        <end position="428"/>
    </location>
</feature>
<dbReference type="Gene3D" id="1.10.840.10">
    <property type="entry name" value="Ras guanine-nucleotide exchange factors catalytic domain"/>
    <property type="match status" value="1"/>
</dbReference>
<dbReference type="InParanoid" id="A8Q675"/>
<dbReference type="InterPro" id="IPR000651">
    <property type="entry name" value="Ras-like_Gua-exchang_fac_N"/>
</dbReference>
<feature type="compositionally biased region" description="Basic and acidic residues" evidence="3">
    <location>
        <begin position="734"/>
        <end position="747"/>
    </location>
</feature>